<dbReference type="Proteomes" id="UP001142393">
    <property type="component" value="Unassembled WGS sequence"/>
</dbReference>
<sequence>MEDELANEAREVKPLALASRTVHAGQDSRDGCHATRFVVYLDVLFSVVGLGYTIIDPIAPPKYLPPHVAQFLLKALELSAAIVSTLWSTLCLDIWDLVSMRLLKATGLARDEETRREDA</sequence>
<name>A0A9W8U3T5_9AGAR</name>
<gene>
    <name evidence="2" type="ORF">DFH05DRAFT_1456247</name>
</gene>
<evidence type="ECO:0000256" key="1">
    <source>
        <dbReference type="SAM" id="Phobius"/>
    </source>
</evidence>
<evidence type="ECO:0000313" key="2">
    <source>
        <dbReference type="EMBL" id="KAJ3751432.1"/>
    </source>
</evidence>
<dbReference type="EMBL" id="JANVFU010000001">
    <property type="protein sequence ID" value="KAJ3751432.1"/>
    <property type="molecule type" value="Genomic_DNA"/>
</dbReference>
<protein>
    <submittedName>
        <fullName evidence="2">Uncharacterized protein</fullName>
    </submittedName>
</protein>
<feature type="transmembrane region" description="Helical" evidence="1">
    <location>
        <begin position="37"/>
        <end position="55"/>
    </location>
</feature>
<dbReference type="AlphaFoldDB" id="A0A9W8U3T5"/>
<keyword evidence="3" id="KW-1185">Reference proteome</keyword>
<comment type="caution">
    <text evidence="2">The sequence shown here is derived from an EMBL/GenBank/DDBJ whole genome shotgun (WGS) entry which is preliminary data.</text>
</comment>
<feature type="transmembrane region" description="Helical" evidence="1">
    <location>
        <begin position="75"/>
        <end position="95"/>
    </location>
</feature>
<organism evidence="2 3">
    <name type="scientific">Lentinula detonsa</name>
    <dbReference type="NCBI Taxonomy" id="2804962"/>
    <lineage>
        <taxon>Eukaryota</taxon>
        <taxon>Fungi</taxon>
        <taxon>Dikarya</taxon>
        <taxon>Basidiomycota</taxon>
        <taxon>Agaricomycotina</taxon>
        <taxon>Agaricomycetes</taxon>
        <taxon>Agaricomycetidae</taxon>
        <taxon>Agaricales</taxon>
        <taxon>Marasmiineae</taxon>
        <taxon>Omphalotaceae</taxon>
        <taxon>Lentinula</taxon>
    </lineage>
</organism>
<keyword evidence="1" id="KW-1133">Transmembrane helix</keyword>
<keyword evidence="1" id="KW-0812">Transmembrane</keyword>
<accession>A0A9W8U3T5</accession>
<reference evidence="2 3" key="1">
    <citation type="journal article" date="2023" name="Proc. Natl. Acad. Sci. U.S.A.">
        <title>A global phylogenomic analysis of the shiitake genus Lentinula.</title>
        <authorList>
            <person name="Sierra-Patev S."/>
            <person name="Min B."/>
            <person name="Naranjo-Ortiz M."/>
            <person name="Looney B."/>
            <person name="Konkel Z."/>
            <person name="Slot J.C."/>
            <person name="Sakamoto Y."/>
            <person name="Steenwyk J.L."/>
            <person name="Rokas A."/>
            <person name="Carro J."/>
            <person name="Camarero S."/>
            <person name="Ferreira P."/>
            <person name="Molpeceres G."/>
            <person name="Ruiz-Duenas F.J."/>
            <person name="Serrano A."/>
            <person name="Henrissat B."/>
            <person name="Drula E."/>
            <person name="Hughes K.W."/>
            <person name="Mata J.L."/>
            <person name="Ishikawa N.K."/>
            <person name="Vargas-Isla R."/>
            <person name="Ushijima S."/>
            <person name="Smith C.A."/>
            <person name="Donoghue J."/>
            <person name="Ahrendt S."/>
            <person name="Andreopoulos W."/>
            <person name="He G."/>
            <person name="LaButti K."/>
            <person name="Lipzen A."/>
            <person name="Ng V."/>
            <person name="Riley R."/>
            <person name="Sandor L."/>
            <person name="Barry K."/>
            <person name="Martinez A.T."/>
            <person name="Xiao Y."/>
            <person name="Gibbons J.G."/>
            <person name="Terashima K."/>
            <person name="Grigoriev I.V."/>
            <person name="Hibbett D."/>
        </authorList>
    </citation>
    <scope>NUCLEOTIDE SEQUENCE [LARGE SCALE GENOMIC DNA]</scope>
    <source>
        <strain evidence="2 3">TFB7810</strain>
    </source>
</reference>
<evidence type="ECO:0000313" key="3">
    <source>
        <dbReference type="Proteomes" id="UP001142393"/>
    </source>
</evidence>
<keyword evidence="1" id="KW-0472">Membrane</keyword>
<proteinExistence type="predicted"/>